<name>A0A246HJQ7_STEMA</name>
<dbReference type="PANTHER" id="PTHR33677">
    <property type="entry name" value="TRANSCRIPTIONAL REPRESSOR FRMR-RELATED"/>
    <property type="match status" value="1"/>
</dbReference>
<comment type="similarity">
    <text evidence="1">Belongs to the FrmR/RcnR family.</text>
</comment>
<dbReference type="Proteomes" id="UP000198157">
    <property type="component" value="Unassembled WGS sequence"/>
</dbReference>
<dbReference type="EMBL" id="NIVS01000042">
    <property type="protein sequence ID" value="OWQ51390.1"/>
    <property type="molecule type" value="Genomic_DNA"/>
</dbReference>
<proteinExistence type="inferred from homology"/>
<dbReference type="InterPro" id="IPR038390">
    <property type="entry name" value="Metal_Tscrpt_repr_sf"/>
</dbReference>
<dbReference type="GO" id="GO:0003677">
    <property type="term" value="F:DNA binding"/>
    <property type="evidence" value="ECO:0007669"/>
    <property type="project" value="InterPro"/>
</dbReference>
<reference evidence="2 3" key="1">
    <citation type="submission" date="2017-06" db="EMBL/GenBank/DDBJ databases">
        <authorList>
            <person name="Kim H.J."/>
            <person name="Triplett B.A."/>
        </authorList>
    </citation>
    <scope>NUCLEOTIDE SEQUENCE [LARGE SCALE GENOMIC DNA]</scope>
    <source>
        <strain evidence="2 3">13146</strain>
    </source>
</reference>
<dbReference type="Pfam" id="PF02583">
    <property type="entry name" value="Trns_repr_metal"/>
    <property type="match status" value="1"/>
</dbReference>
<dbReference type="PANTHER" id="PTHR33677:SF5">
    <property type="entry name" value="TRANSCRIPTIONAL REPRESSOR FRMR"/>
    <property type="match status" value="1"/>
</dbReference>
<evidence type="ECO:0000313" key="2">
    <source>
        <dbReference type="EMBL" id="OWQ51390.1"/>
    </source>
</evidence>
<evidence type="ECO:0000256" key="1">
    <source>
        <dbReference type="ARBA" id="ARBA00005260"/>
    </source>
</evidence>
<comment type="caution">
    <text evidence="2">The sequence shown here is derived from an EMBL/GenBank/DDBJ whole genome shotgun (WGS) entry which is preliminary data.</text>
</comment>
<accession>A0A246HJQ7</accession>
<dbReference type="AlphaFoldDB" id="A0A246HJQ7"/>
<protein>
    <submittedName>
        <fullName evidence="2">Transcriptional regulator</fullName>
    </submittedName>
</protein>
<organism evidence="2 3">
    <name type="scientific">Stenotrophomonas maltophilia</name>
    <name type="common">Pseudomonas maltophilia</name>
    <name type="synonym">Xanthomonas maltophilia</name>
    <dbReference type="NCBI Taxonomy" id="40324"/>
    <lineage>
        <taxon>Bacteria</taxon>
        <taxon>Pseudomonadati</taxon>
        <taxon>Pseudomonadota</taxon>
        <taxon>Gammaproteobacteria</taxon>
        <taxon>Lysobacterales</taxon>
        <taxon>Lysobacteraceae</taxon>
        <taxon>Stenotrophomonas</taxon>
        <taxon>Stenotrophomonas maltophilia group</taxon>
    </lineage>
</organism>
<gene>
    <name evidence="2" type="ORF">CEE60_15220</name>
</gene>
<evidence type="ECO:0000313" key="3">
    <source>
        <dbReference type="Proteomes" id="UP000198157"/>
    </source>
</evidence>
<dbReference type="Gene3D" id="1.20.58.1000">
    <property type="entry name" value="Metal-sensitive repressor, helix protomer"/>
    <property type="match status" value="1"/>
</dbReference>
<dbReference type="InterPro" id="IPR003735">
    <property type="entry name" value="Metal_Tscrpt_repr"/>
</dbReference>
<sequence length="91" mass="9840">MSHVQHHRKPLLARVRRMAGQVAALEASLQSAEADCTDVLMQASAVRGAAHALLMALLDEHLQEHVVGPDDPAERAAEAQVLVKLLRAYGK</sequence>
<dbReference type="GO" id="GO:0045892">
    <property type="term" value="P:negative regulation of DNA-templated transcription"/>
    <property type="evidence" value="ECO:0007669"/>
    <property type="project" value="UniProtKB-ARBA"/>
</dbReference>
<dbReference type="GO" id="GO:0046872">
    <property type="term" value="F:metal ion binding"/>
    <property type="evidence" value="ECO:0007669"/>
    <property type="project" value="InterPro"/>
</dbReference>
<dbReference type="OrthoDB" id="9806052at2"/>